<feature type="compositionally biased region" description="Low complexity" evidence="1">
    <location>
        <begin position="549"/>
        <end position="569"/>
    </location>
</feature>
<dbReference type="Pfam" id="PF03432">
    <property type="entry name" value="Relaxase"/>
    <property type="match status" value="1"/>
</dbReference>
<dbReference type="EMBL" id="CM001889">
    <property type="protein sequence ID" value="EOY45651.1"/>
    <property type="molecule type" value="Genomic_DNA"/>
</dbReference>
<feature type="region of interest" description="Disordered" evidence="1">
    <location>
        <begin position="541"/>
        <end position="580"/>
    </location>
</feature>
<feature type="region of interest" description="Disordered" evidence="1">
    <location>
        <begin position="166"/>
        <end position="201"/>
    </location>
</feature>
<name>A0A7U9DQ37_STRLI</name>
<feature type="compositionally biased region" description="Basic and acidic residues" evidence="1">
    <location>
        <begin position="276"/>
        <end position="293"/>
    </location>
</feature>
<dbReference type="AlphaFoldDB" id="A0A7U9DQ37"/>
<evidence type="ECO:0000313" key="3">
    <source>
        <dbReference type="EMBL" id="EOY45651.1"/>
    </source>
</evidence>
<feature type="compositionally biased region" description="Basic and acidic residues" evidence="1">
    <location>
        <begin position="181"/>
        <end position="201"/>
    </location>
</feature>
<sequence>MIPSVNNTGSRTIGLLKYLYETGKFEDHTDPHLVASFDGMSPDPGRDPNATLTDLQQLLDQPVMALAEHARPAKHVWHTSVRADPGDRILSDEEWADIARRIVAATGIDPGDGQPGCRWAAVRHADDHIHIVATLVTEDGRRPDDYRSGTRAQAEARLIEKELGLHQVASGDGTAAQRPTSAERHKAERQGRERTAREELRETVRRAVTGASSDEEFFDRLAAAGLLIRTRAAPSGDLLGYKVALPDDLNKDGEPVFYPGARLAPDLSLPRIRERWSGKGAQDDPAPRQEDAVRWGPGSPSGARRETASAAWQAVLLVELGDDAVAAAHIAAAGEVLDALAKTSAAHTRRELRNAATVFERASRSQVRAARGHDRALRQAARELVHGGTALGRGEDGATTAMAIDMLFFLITAAAHWHAKKGHAQQAEAAARSAELLRTAYRVAAAQPLGVLYQRGRRLSRPMLQRQSMVLREALPGLAEQILAESGWYALAATITDSEAAGHDPAALLAHAVERRELDTADSVSDVLVWRLRRLADLPADATGMPENSTAGRPTTARPAAARTTASGRRFGEEAPANTR</sequence>
<proteinExistence type="predicted"/>
<reference evidence="4" key="1">
    <citation type="journal article" date="2013" name="Genome Biol. Evol.">
        <title>The genome sequence of Streptomyces lividans 66 reveals a novel tRNA-dependent peptide biosynthetic system within a metal-related genomic island.</title>
        <authorList>
            <person name="Cruz-Morales P."/>
            <person name="Vijgenboom E."/>
            <person name="Iruegas-Bocardo F."/>
            <person name="Girard G."/>
            <person name="Yanez-Guerra L.A."/>
            <person name="Ramos-Aboites H.E."/>
            <person name="Pernodet J.L."/>
            <person name="Anne J."/>
            <person name="van Wezel G.P."/>
            <person name="Barona-Gomez F."/>
        </authorList>
    </citation>
    <scope>NUCLEOTIDE SEQUENCE [LARGE SCALE GENOMIC DNA]</scope>
    <source>
        <strain evidence="4">1326</strain>
    </source>
</reference>
<accession>A0A7U9DQ37</accession>
<dbReference type="InterPro" id="IPR005094">
    <property type="entry name" value="Endonuclease_MobA/VirD2"/>
</dbReference>
<dbReference type="Proteomes" id="UP000014062">
    <property type="component" value="Chromosome"/>
</dbReference>
<dbReference type="RefSeq" id="WP_016325349.1">
    <property type="nucleotide sequence ID" value="NZ_CM001889.1"/>
</dbReference>
<feature type="region of interest" description="Disordered" evidence="1">
    <location>
        <begin position="276"/>
        <end position="304"/>
    </location>
</feature>
<protein>
    <submittedName>
        <fullName evidence="3">Relaxase/mobilization nuclease family protein</fullName>
    </submittedName>
</protein>
<gene>
    <name evidence="3" type="ORF">SLI_0933</name>
</gene>
<evidence type="ECO:0000313" key="4">
    <source>
        <dbReference type="Proteomes" id="UP000014062"/>
    </source>
</evidence>
<organism evidence="3 4">
    <name type="scientific">Streptomyces lividans 1326</name>
    <dbReference type="NCBI Taxonomy" id="1200984"/>
    <lineage>
        <taxon>Bacteria</taxon>
        <taxon>Bacillati</taxon>
        <taxon>Actinomycetota</taxon>
        <taxon>Actinomycetes</taxon>
        <taxon>Kitasatosporales</taxon>
        <taxon>Streptomycetaceae</taxon>
        <taxon>Streptomyces</taxon>
    </lineage>
</organism>
<feature type="domain" description="MobA/VirD2-like nuclease" evidence="2">
    <location>
        <begin position="54"/>
        <end position="165"/>
    </location>
</feature>
<evidence type="ECO:0000259" key="2">
    <source>
        <dbReference type="Pfam" id="PF03432"/>
    </source>
</evidence>
<evidence type="ECO:0000256" key="1">
    <source>
        <dbReference type="SAM" id="MobiDB-lite"/>
    </source>
</evidence>